<dbReference type="RefSeq" id="WP_096571420.1">
    <property type="nucleotide sequence ID" value="NZ_JAQMTI010000147.1"/>
</dbReference>
<proteinExistence type="inferred from homology"/>
<feature type="domain" description="AMP-dependent synthetase/ligase" evidence="3">
    <location>
        <begin position="130"/>
        <end position="316"/>
    </location>
</feature>
<evidence type="ECO:0000313" key="5">
    <source>
        <dbReference type="EMBL" id="MDB9442155.1"/>
    </source>
</evidence>
<evidence type="ECO:0000259" key="4">
    <source>
        <dbReference type="Pfam" id="PF13193"/>
    </source>
</evidence>
<evidence type="ECO:0000259" key="3">
    <source>
        <dbReference type="Pfam" id="PF00501"/>
    </source>
</evidence>
<name>A0ABT4ZSZ0_9CYAN</name>
<dbReference type="Pfam" id="PF00501">
    <property type="entry name" value="AMP-binding"/>
    <property type="match status" value="1"/>
</dbReference>
<sequence>MSWLKHHLFSLGDRQLLSDGVNQYNYTDLHHQINIYMSDLDTHLKPGEVVGMLADYNFHAVALFLALLEKKVIIVPIVSQNPVEINKRLHVASCTVTAYINDGILKLTRNNNSSNHPLVLNLITSGRSGLILFSSGSTGEPKAMIHDLDTLVESYHGKKLKHLNILVFLMFDHIGGLNTLLNIISTGAFMVLPANRNPDYIASLIQKYHVHVLPTSPTFLNMMLMDKVNERYDLSSLRIITYGTETMPKSLLQKLKRVFTKTKLVQTFGTSETGIIQTQSRSSESLEIKLDDPNIEYKVVAGELWLRSKTQILGYLNASMDSFTDDGWFQTGDLVEEKENGYIQIIGRNKEVINVGGLKVLPMEVESVLLEMDEVSDCMVYSEKSAITGQIVVADIVINRHVSPKEARAMIRKFCKDRLEEYKVPIKINFTEKTNFNERFKKIRLNKDS</sequence>
<dbReference type="PANTHER" id="PTHR43201:SF5">
    <property type="entry name" value="MEDIUM-CHAIN ACYL-COA LIGASE ACSF2, MITOCHONDRIAL"/>
    <property type="match status" value="1"/>
</dbReference>
<accession>A0ABT4ZSZ0</accession>
<evidence type="ECO:0000313" key="6">
    <source>
        <dbReference type="Proteomes" id="UP001211711"/>
    </source>
</evidence>
<dbReference type="Gene3D" id="3.30.300.30">
    <property type="match status" value="1"/>
</dbReference>
<feature type="domain" description="AMP-binding enzyme C-terminal" evidence="4">
    <location>
        <begin position="364"/>
        <end position="433"/>
    </location>
</feature>
<evidence type="ECO:0000256" key="1">
    <source>
        <dbReference type="ARBA" id="ARBA00006432"/>
    </source>
</evidence>
<evidence type="ECO:0000256" key="2">
    <source>
        <dbReference type="ARBA" id="ARBA00022598"/>
    </source>
</evidence>
<keyword evidence="2 5" id="KW-0436">Ligase</keyword>
<comment type="caution">
    <text evidence="5">The sequence shown here is derived from an EMBL/GenBank/DDBJ whole genome shotgun (WGS) entry which is preliminary data.</text>
</comment>
<dbReference type="EMBL" id="JAQMTI010000147">
    <property type="protein sequence ID" value="MDB9442155.1"/>
    <property type="molecule type" value="Genomic_DNA"/>
</dbReference>
<dbReference type="SUPFAM" id="SSF56801">
    <property type="entry name" value="Acetyl-CoA synthetase-like"/>
    <property type="match status" value="1"/>
</dbReference>
<organism evidence="5 6">
    <name type="scientific">Sphaerospermopsis kisseleviana CS-549</name>
    <dbReference type="NCBI Taxonomy" id="3021783"/>
    <lineage>
        <taxon>Bacteria</taxon>
        <taxon>Bacillati</taxon>
        <taxon>Cyanobacteriota</taxon>
        <taxon>Cyanophyceae</taxon>
        <taxon>Nostocales</taxon>
        <taxon>Aphanizomenonaceae</taxon>
        <taxon>Sphaerospermopsis</taxon>
        <taxon>Sphaerospermopsis kisseleviana</taxon>
    </lineage>
</organism>
<dbReference type="InterPro" id="IPR020845">
    <property type="entry name" value="AMP-binding_CS"/>
</dbReference>
<dbReference type="GO" id="GO:0016874">
    <property type="term" value="F:ligase activity"/>
    <property type="evidence" value="ECO:0007669"/>
    <property type="project" value="UniProtKB-KW"/>
</dbReference>
<dbReference type="InterPro" id="IPR000873">
    <property type="entry name" value="AMP-dep_synth/lig_dom"/>
</dbReference>
<dbReference type="Gene3D" id="3.40.50.12780">
    <property type="entry name" value="N-terminal domain of ligase-like"/>
    <property type="match status" value="1"/>
</dbReference>
<dbReference type="PANTHER" id="PTHR43201">
    <property type="entry name" value="ACYL-COA SYNTHETASE"/>
    <property type="match status" value="1"/>
</dbReference>
<gene>
    <name evidence="5" type="ORF">PN497_12400</name>
</gene>
<keyword evidence="6" id="KW-1185">Reference proteome</keyword>
<dbReference type="Pfam" id="PF13193">
    <property type="entry name" value="AMP-binding_C"/>
    <property type="match status" value="1"/>
</dbReference>
<reference evidence="5 6" key="1">
    <citation type="submission" date="2023-01" db="EMBL/GenBank/DDBJ databases">
        <title>Genomes from the Australian National Cyanobacteria Reference Collection.</title>
        <authorList>
            <person name="Willis A."/>
            <person name="Lee E.M.F."/>
        </authorList>
    </citation>
    <scope>NUCLEOTIDE SEQUENCE [LARGE SCALE GENOMIC DNA]</scope>
    <source>
        <strain evidence="5 6">CS-549</strain>
    </source>
</reference>
<dbReference type="Proteomes" id="UP001211711">
    <property type="component" value="Unassembled WGS sequence"/>
</dbReference>
<protein>
    <submittedName>
        <fullName evidence="5">Fatty acid--CoA ligase family protein</fullName>
    </submittedName>
</protein>
<dbReference type="InterPro" id="IPR045851">
    <property type="entry name" value="AMP-bd_C_sf"/>
</dbReference>
<dbReference type="CDD" id="cd04433">
    <property type="entry name" value="AFD_class_I"/>
    <property type="match status" value="1"/>
</dbReference>
<dbReference type="InterPro" id="IPR042099">
    <property type="entry name" value="ANL_N_sf"/>
</dbReference>
<comment type="similarity">
    <text evidence="1">Belongs to the ATP-dependent AMP-binding enzyme family.</text>
</comment>
<dbReference type="PROSITE" id="PS00455">
    <property type="entry name" value="AMP_BINDING"/>
    <property type="match status" value="1"/>
</dbReference>
<dbReference type="InterPro" id="IPR025110">
    <property type="entry name" value="AMP-bd_C"/>
</dbReference>